<comment type="caution">
    <text evidence="6">The sequence shown here is derived from an EMBL/GenBank/DDBJ whole genome shotgun (WGS) entry which is preliminary data.</text>
</comment>
<dbReference type="PANTHER" id="PTHR30246">
    <property type="entry name" value="2-KETO-3-DEOXY-6-PHOSPHOGLUCONATE ALDOLASE"/>
    <property type="match status" value="1"/>
</dbReference>
<dbReference type="EC" id="4.1.2.14" evidence="6"/>
<dbReference type="Gene3D" id="3.20.20.70">
    <property type="entry name" value="Aldolase class I"/>
    <property type="match status" value="1"/>
</dbReference>
<keyword evidence="7" id="KW-1185">Reference proteome</keyword>
<gene>
    <name evidence="6" type="ORF">ACFPRA_24190</name>
</gene>
<dbReference type="NCBIfam" id="TIGR01182">
    <property type="entry name" value="eda"/>
    <property type="match status" value="1"/>
</dbReference>
<comment type="subunit">
    <text evidence="3">Homotrimer.</text>
</comment>
<dbReference type="InterPro" id="IPR000887">
    <property type="entry name" value="Aldlse_KDPG_KHG"/>
</dbReference>
<evidence type="ECO:0000256" key="2">
    <source>
        <dbReference type="ARBA" id="ARBA00006906"/>
    </source>
</evidence>
<dbReference type="EC" id="4.1.3.16" evidence="6"/>
<dbReference type="RefSeq" id="WP_381440508.1">
    <property type="nucleotide sequence ID" value="NZ_JBHSNO010000022.1"/>
</dbReference>
<reference evidence="7" key="1">
    <citation type="journal article" date="2019" name="Int. J. Syst. Evol. Microbiol.">
        <title>The Global Catalogue of Microorganisms (GCM) 10K type strain sequencing project: providing services to taxonomists for standard genome sequencing and annotation.</title>
        <authorList>
            <consortium name="The Broad Institute Genomics Platform"/>
            <consortium name="The Broad Institute Genome Sequencing Center for Infectious Disease"/>
            <person name="Wu L."/>
            <person name="Ma J."/>
        </authorList>
    </citation>
    <scope>NUCLEOTIDE SEQUENCE [LARGE SCALE GENOMIC DNA]</scope>
    <source>
        <strain evidence="7">CGMCC 4.1434</strain>
    </source>
</reference>
<dbReference type="PANTHER" id="PTHR30246:SF1">
    <property type="entry name" value="2-DEHYDRO-3-DEOXY-6-PHOSPHOGALACTONATE ALDOLASE-RELATED"/>
    <property type="match status" value="1"/>
</dbReference>
<proteinExistence type="inferred from homology"/>
<dbReference type="Pfam" id="PF01081">
    <property type="entry name" value="Aldolase"/>
    <property type="match status" value="1"/>
</dbReference>
<keyword evidence="5" id="KW-0119">Carbohydrate metabolism</keyword>
<accession>A0ABW0TT32</accession>
<sequence>MSKYVVHALIEKSKVVAVIRGRDAEEAVQLSKAAVDGGIHVIELTYTTPQIQKVFEELQQTDALLGAGSVLDAETARHAILAGAKFVVSPHFNAETARICNRYGIPYFPGCMTIREMVEALEAGCDVLKLFPANNFTPSFISSVNGPLPQVSIMPTGGINLDNINEWLAAGAVAVGIGSDLNKAFKSGGYDVVVELARQYMNKIS</sequence>
<evidence type="ECO:0000256" key="3">
    <source>
        <dbReference type="ARBA" id="ARBA00011233"/>
    </source>
</evidence>
<comment type="pathway">
    <text evidence="1">Carbohydrate acid metabolism.</text>
</comment>
<dbReference type="CDD" id="cd00452">
    <property type="entry name" value="KDPG_aldolase"/>
    <property type="match status" value="1"/>
</dbReference>
<protein>
    <submittedName>
        <fullName evidence="6">Bifunctional 2-keto-4-hydroxyglutarate aldolase/2-keto-3-deoxy-6-phosphogluconate aldolase</fullName>
        <ecNumber evidence="6">4.1.2.14</ecNumber>
        <ecNumber evidence="6">4.1.3.16</ecNumber>
    </submittedName>
</protein>
<evidence type="ECO:0000313" key="7">
    <source>
        <dbReference type="Proteomes" id="UP001596109"/>
    </source>
</evidence>
<dbReference type="Proteomes" id="UP001596109">
    <property type="component" value="Unassembled WGS sequence"/>
</dbReference>
<dbReference type="GO" id="GO:0008675">
    <property type="term" value="F:2-dehydro-3-deoxy-phosphogluconate aldolase activity"/>
    <property type="evidence" value="ECO:0007669"/>
    <property type="project" value="UniProtKB-EC"/>
</dbReference>
<dbReference type="EMBL" id="JBHSNO010000022">
    <property type="protein sequence ID" value="MFC5591981.1"/>
    <property type="molecule type" value="Genomic_DNA"/>
</dbReference>
<dbReference type="GO" id="GO:0008700">
    <property type="term" value="F:(R,S)-4-hydroxy-2-oxoglutarate aldolase activity"/>
    <property type="evidence" value="ECO:0007669"/>
    <property type="project" value="UniProtKB-EC"/>
</dbReference>
<dbReference type="NCBIfam" id="NF005119">
    <property type="entry name" value="PRK06552.1"/>
    <property type="match status" value="1"/>
</dbReference>
<name>A0ABW0TT32_9BACL</name>
<comment type="similarity">
    <text evidence="2">Belongs to the KHG/KDPG aldolase family.</text>
</comment>
<keyword evidence="4 6" id="KW-0456">Lyase</keyword>
<evidence type="ECO:0000256" key="5">
    <source>
        <dbReference type="ARBA" id="ARBA00023277"/>
    </source>
</evidence>
<dbReference type="InterPro" id="IPR013785">
    <property type="entry name" value="Aldolase_TIM"/>
</dbReference>
<organism evidence="6 7">
    <name type="scientific">Sporosarcina soli</name>
    <dbReference type="NCBI Taxonomy" id="334736"/>
    <lineage>
        <taxon>Bacteria</taxon>
        <taxon>Bacillati</taxon>
        <taxon>Bacillota</taxon>
        <taxon>Bacilli</taxon>
        <taxon>Bacillales</taxon>
        <taxon>Caryophanaceae</taxon>
        <taxon>Sporosarcina</taxon>
    </lineage>
</organism>
<evidence type="ECO:0000313" key="6">
    <source>
        <dbReference type="EMBL" id="MFC5591981.1"/>
    </source>
</evidence>
<dbReference type="SUPFAM" id="SSF51569">
    <property type="entry name" value="Aldolase"/>
    <property type="match status" value="1"/>
</dbReference>
<evidence type="ECO:0000256" key="1">
    <source>
        <dbReference type="ARBA" id="ARBA00004761"/>
    </source>
</evidence>
<evidence type="ECO:0000256" key="4">
    <source>
        <dbReference type="ARBA" id="ARBA00023239"/>
    </source>
</evidence>